<sequence>MSTIPASFPECAVSSSSELSDELITALAAGRWWAIMEVSSPISEEPEYGDLSSVKWWGTVQAGESSCPTSLAFSDDSGKTESPYSGFSDETLNTEDQWRQKKTQCAPMPPKSQKGAPVPACTEKRDHTSPLVFNNALKKTESLCSGFSDASLKTMEQQRKWRQKKPQGPPVLAGSEKADSGDSAFSNAAWKTTKQVRQEQWNWRQKKPHGAPVPARSPQVSPVPVRSPQGAPIPARSRKVVPVPVSSPQGAPIPDRSPKVAPVPVKSPQGAPISARSPQVAPVPVSSPQGAPISARSPQVALVPGRSPQGAPFPARSPQVAPVPVRSPQGAPVPARSPQVAPVPARSLQRAPVPGGSTQGPPVPTGSQQRGKLRIPEYLTKHLLRAANELGAPVPARSPQGAPVPTKSLQREPVPAPKVQNLKITEPRGRSCSSRSFKPLL</sequence>
<evidence type="ECO:0000313" key="2">
    <source>
        <dbReference type="EMBL" id="RXN33225.1"/>
    </source>
</evidence>
<feature type="compositionally biased region" description="Polar residues" evidence="1">
    <location>
        <begin position="183"/>
        <end position="203"/>
    </location>
</feature>
<feature type="compositionally biased region" description="Low complexity" evidence="1">
    <location>
        <begin position="259"/>
        <end position="292"/>
    </location>
</feature>
<feature type="region of interest" description="Disordered" evidence="1">
    <location>
        <begin position="154"/>
        <end position="372"/>
    </location>
</feature>
<evidence type="ECO:0000256" key="1">
    <source>
        <dbReference type="SAM" id="MobiDB-lite"/>
    </source>
</evidence>
<keyword evidence="3" id="KW-1185">Reference proteome</keyword>
<reference evidence="2 3" key="1">
    <citation type="submission" date="2018-03" db="EMBL/GenBank/DDBJ databases">
        <title>Draft genome sequence of Rohu Carp (Labeo rohita).</title>
        <authorList>
            <person name="Das P."/>
            <person name="Kushwaha B."/>
            <person name="Joshi C.G."/>
            <person name="Kumar D."/>
            <person name="Nagpure N.S."/>
            <person name="Sahoo L."/>
            <person name="Das S.P."/>
            <person name="Bit A."/>
            <person name="Patnaik S."/>
            <person name="Meher P.K."/>
            <person name="Jayasankar P."/>
            <person name="Koringa P.G."/>
            <person name="Patel N.V."/>
            <person name="Hinsu A.T."/>
            <person name="Kumar R."/>
            <person name="Pandey M."/>
            <person name="Agarwal S."/>
            <person name="Srivastava S."/>
            <person name="Singh M."/>
            <person name="Iquebal M.A."/>
            <person name="Jaiswal S."/>
            <person name="Angadi U.B."/>
            <person name="Kumar N."/>
            <person name="Raza M."/>
            <person name="Shah T.M."/>
            <person name="Rai A."/>
            <person name="Jena J.K."/>
        </authorList>
    </citation>
    <scope>NUCLEOTIDE SEQUENCE [LARGE SCALE GENOMIC DNA]</scope>
    <source>
        <strain evidence="2">DASCIFA01</strain>
        <tissue evidence="2">Testis</tissue>
    </source>
</reference>
<feature type="region of interest" description="Disordered" evidence="1">
    <location>
        <begin position="68"/>
        <end position="128"/>
    </location>
</feature>
<evidence type="ECO:0000313" key="3">
    <source>
        <dbReference type="Proteomes" id="UP000290572"/>
    </source>
</evidence>
<dbReference type="STRING" id="84645.A0A498NMS7"/>
<feature type="region of interest" description="Disordered" evidence="1">
    <location>
        <begin position="389"/>
        <end position="441"/>
    </location>
</feature>
<feature type="compositionally biased region" description="Polar residues" evidence="1">
    <location>
        <begin position="431"/>
        <end position="441"/>
    </location>
</feature>
<comment type="caution">
    <text evidence="2">The sequence shown here is derived from an EMBL/GenBank/DDBJ whole genome shotgun (WGS) entry which is preliminary data.</text>
</comment>
<protein>
    <submittedName>
        <fullName evidence="2">Nascent polypeptide-associated complex subunit muscle-specific form-like protein</fullName>
    </submittedName>
</protein>
<accession>A0A498NMS7</accession>
<dbReference type="Proteomes" id="UP000290572">
    <property type="component" value="Unassembled WGS sequence"/>
</dbReference>
<feature type="compositionally biased region" description="Low complexity" evidence="1">
    <location>
        <begin position="212"/>
        <end position="229"/>
    </location>
</feature>
<feature type="compositionally biased region" description="Polar residues" evidence="1">
    <location>
        <begin position="80"/>
        <end position="95"/>
    </location>
</feature>
<gene>
    <name evidence="2" type="ORF">ROHU_004380</name>
</gene>
<proteinExistence type="predicted"/>
<dbReference type="AlphaFoldDB" id="A0A498NMS7"/>
<name>A0A498NMS7_LABRO</name>
<dbReference type="EMBL" id="QBIY01011287">
    <property type="protein sequence ID" value="RXN33225.1"/>
    <property type="molecule type" value="Genomic_DNA"/>
</dbReference>
<organism evidence="2 3">
    <name type="scientific">Labeo rohita</name>
    <name type="common">Indian major carp</name>
    <name type="synonym">Cyprinus rohita</name>
    <dbReference type="NCBI Taxonomy" id="84645"/>
    <lineage>
        <taxon>Eukaryota</taxon>
        <taxon>Metazoa</taxon>
        <taxon>Chordata</taxon>
        <taxon>Craniata</taxon>
        <taxon>Vertebrata</taxon>
        <taxon>Euteleostomi</taxon>
        <taxon>Actinopterygii</taxon>
        <taxon>Neopterygii</taxon>
        <taxon>Teleostei</taxon>
        <taxon>Ostariophysi</taxon>
        <taxon>Cypriniformes</taxon>
        <taxon>Cyprinidae</taxon>
        <taxon>Labeoninae</taxon>
        <taxon>Labeonini</taxon>
        <taxon>Labeo</taxon>
    </lineage>
</organism>